<proteinExistence type="predicted"/>
<dbReference type="Pfam" id="PF13414">
    <property type="entry name" value="TPR_11"/>
    <property type="match status" value="1"/>
</dbReference>
<evidence type="ECO:0000256" key="1">
    <source>
        <dbReference type="ARBA" id="ARBA00022737"/>
    </source>
</evidence>
<reference evidence="6" key="1">
    <citation type="submission" date="2019-02" db="EMBL/GenBank/DDBJ databases">
        <authorList>
            <person name="Gruber-Vodicka R. H."/>
            <person name="Seah K. B. B."/>
        </authorList>
    </citation>
    <scope>NUCLEOTIDE SEQUENCE</scope>
    <source>
        <strain evidence="6">BECK_DK161</strain>
    </source>
</reference>
<dbReference type="SMART" id="SM00028">
    <property type="entry name" value="TPR"/>
    <property type="match status" value="4"/>
</dbReference>
<feature type="repeat" description="TPR" evidence="3">
    <location>
        <begin position="353"/>
        <end position="386"/>
    </location>
</feature>
<evidence type="ECO:0000256" key="4">
    <source>
        <dbReference type="SAM" id="MobiDB-lite"/>
    </source>
</evidence>
<feature type="transmembrane region" description="Helical" evidence="5">
    <location>
        <begin position="16"/>
        <end position="38"/>
    </location>
</feature>
<sequence>MLTQLLEYVNNNPQEVMFQAVLSVAVIIIVALAATIWINQYRYRKHHGAGGKHFQSGDLDSAIRELRLARKLAKKTLSGKKRDVESTSRLLSEVAITGEKWDEAIASLTECIGIAPEKEEYHVSLVECYLQAGQYGNARESLEKALQLIRPVRLEELRKKRAHAVARDRRIEAIGRELADLTRSLAVCRSDRLDRLELLKPDFQGRKFILEGIAETEEDVIELAKFYTRQHILKKAPAEDKTIRDGFDDAEEWNLEPEEIPEEIIQPPEEKEAVMEERRDDPQTEAPLGAEEQEPSPAQEPDGAGPVPSAAPEKPEKPEKPEEPEEPKEESPGSYLAQAREALDSLELEPLSPEFYALSAFLSVEEGNIEAAEESFQQAISLDPQYAEAYYNLALLYVDRFDDLETAIGHFRSALESDPKFAEAHHNLALLLLGSGEDLFQVKHHLGEAIKLDPRFSEVYYNLALLLARKDFKEFLLG</sequence>
<dbReference type="PROSITE" id="PS50005">
    <property type="entry name" value="TPR"/>
    <property type="match status" value="1"/>
</dbReference>
<dbReference type="Gene3D" id="1.25.40.10">
    <property type="entry name" value="Tetratricopeptide repeat domain"/>
    <property type="match status" value="3"/>
</dbReference>
<dbReference type="AlphaFoldDB" id="A0A450SAT6"/>
<dbReference type="InterPro" id="IPR019734">
    <property type="entry name" value="TPR_rpt"/>
</dbReference>
<dbReference type="EMBL" id="CAADEY010000024">
    <property type="protein sequence ID" value="VFJ49228.1"/>
    <property type="molecule type" value="Genomic_DNA"/>
</dbReference>
<name>A0A450SAT6_9GAMM</name>
<dbReference type="Pfam" id="PF13181">
    <property type="entry name" value="TPR_8"/>
    <property type="match status" value="1"/>
</dbReference>
<keyword evidence="2 3" id="KW-0802">TPR repeat</keyword>
<feature type="compositionally biased region" description="Basic and acidic residues" evidence="4">
    <location>
        <begin position="268"/>
        <end position="282"/>
    </location>
</feature>
<evidence type="ECO:0000313" key="6">
    <source>
        <dbReference type="EMBL" id="VFJ49228.1"/>
    </source>
</evidence>
<keyword evidence="1" id="KW-0677">Repeat</keyword>
<dbReference type="InterPro" id="IPR011990">
    <property type="entry name" value="TPR-like_helical_dom_sf"/>
</dbReference>
<protein>
    <submittedName>
        <fullName evidence="6">Tetratricopeptide repeat-containing protein</fullName>
    </submittedName>
</protein>
<evidence type="ECO:0000256" key="3">
    <source>
        <dbReference type="PROSITE-ProRule" id="PRU00339"/>
    </source>
</evidence>
<feature type="region of interest" description="Disordered" evidence="4">
    <location>
        <begin position="252"/>
        <end position="335"/>
    </location>
</feature>
<keyword evidence="5" id="KW-1133">Transmembrane helix</keyword>
<dbReference type="PANTHER" id="PTHR44858:SF1">
    <property type="entry name" value="UDP-N-ACETYLGLUCOSAMINE--PEPTIDE N-ACETYLGLUCOSAMINYLTRANSFERASE SPINDLY-RELATED"/>
    <property type="match status" value="1"/>
</dbReference>
<keyword evidence="5" id="KW-0472">Membrane</keyword>
<evidence type="ECO:0000256" key="2">
    <source>
        <dbReference type="ARBA" id="ARBA00022803"/>
    </source>
</evidence>
<accession>A0A450SAT6</accession>
<evidence type="ECO:0000256" key="5">
    <source>
        <dbReference type="SAM" id="Phobius"/>
    </source>
</evidence>
<feature type="compositionally biased region" description="Acidic residues" evidence="4">
    <location>
        <begin position="252"/>
        <end position="262"/>
    </location>
</feature>
<gene>
    <name evidence="6" type="ORF">BECKDK2373C_GA0170839_102435</name>
</gene>
<dbReference type="InterPro" id="IPR050498">
    <property type="entry name" value="Ycf3"/>
</dbReference>
<dbReference type="PANTHER" id="PTHR44858">
    <property type="entry name" value="TETRATRICOPEPTIDE REPEAT PROTEIN 6"/>
    <property type="match status" value="1"/>
</dbReference>
<organism evidence="6">
    <name type="scientific">Candidatus Kentrum sp. DK</name>
    <dbReference type="NCBI Taxonomy" id="2126562"/>
    <lineage>
        <taxon>Bacteria</taxon>
        <taxon>Pseudomonadati</taxon>
        <taxon>Pseudomonadota</taxon>
        <taxon>Gammaproteobacteria</taxon>
        <taxon>Candidatus Kentrum</taxon>
    </lineage>
</organism>
<keyword evidence="5" id="KW-0812">Transmembrane</keyword>
<dbReference type="SUPFAM" id="SSF48452">
    <property type="entry name" value="TPR-like"/>
    <property type="match status" value="2"/>
</dbReference>